<proteinExistence type="inferred from homology"/>
<evidence type="ECO:0000256" key="2">
    <source>
        <dbReference type="ARBA" id="ARBA00004752"/>
    </source>
</evidence>
<evidence type="ECO:0000256" key="10">
    <source>
        <dbReference type="ARBA" id="ARBA00038367"/>
    </source>
</evidence>
<evidence type="ECO:0000256" key="4">
    <source>
        <dbReference type="ARBA" id="ARBA00022618"/>
    </source>
</evidence>
<keyword evidence="4" id="KW-0132">Cell division</keyword>
<dbReference type="PANTHER" id="PTHR43783">
    <property type="entry name" value="UDP-N-ACETYLGLUCOSAMINE 1-CARBOXYVINYLTRANSFERASE"/>
    <property type="match status" value="1"/>
</dbReference>
<dbReference type="HAMAP" id="MF_00111">
    <property type="entry name" value="MurA"/>
    <property type="match status" value="1"/>
</dbReference>
<evidence type="ECO:0000259" key="16">
    <source>
        <dbReference type="Pfam" id="PF00275"/>
    </source>
</evidence>
<comment type="subcellular location">
    <subcellularLocation>
        <location evidence="1">Cytoplasm</location>
    </subcellularLocation>
</comment>
<dbReference type="InterPro" id="IPR050068">
    <property type="entry name" value="MurA_subfamily"/>
</dbReference>
<keyword evidence="18" id="KW-1185">Reference proteome</keyword>
<dbReference type="InterPro" id="IPR005750">
    <property type="entry name" value="UDP_GlcNAc_COvinyl_MurA"/>
</dbReference>
<comment type="caution">
    <text evidence="17">The sequence shown here is derived from an EMBL/GenBank/DDBJ whole genome shotgun (WGS) entry which is preliminary data.</text>
</comment>
<dbReference type="InterPro" id="IPR013792">
    <property type="entry name" value="RNA3'P_cycl/enolpyr_Trfase_a/b"/>
</dbReference>
<dbReference type="InterPro" id="IPR001986">
    <property type="entry name" value="Enolpyruvate_Tfrase_dom"/>
</dbReference>
<keyword evidence="8" id="KW-0131">Cell cycle</keyword>
<evidence type="ECO:0000256" key="14">
    <source>
        <dbReference type="ARBA" id="ARBA00042842"/>
    </source>
</evidence>
<comment type="catalytic activity">
    <reaction evidence="15">
        <text>phosphoenolpyruvate + UDP-N-acetyl-alpha-D-glucosamine = UDP-N-acetyl-3-O-(1-carboxyvinyl)-alpha-D-glucosamine + phosphate</text>
        <dbReference type="Rhea" id="RHEA:18681"/>
        <dbReference type="ChEBI" id="CHEBI:43474"/>
        <dbReference type="ChEBI" id="CHEBI:57705"/>
        <dbReference type="ChEBI" id="CHEBI:58702"/>
        <dbReference type="ChEBI" id="CHEBI:68483"/>
        <dbReference type="EC" id="2.5.1.7"/>
    </reaction>
</comment>
<evidence type="ECO:0000256" key="9">
    <source>
        <dbReference type="ARBA" id="ARBA00023316"/>
    </source>
</evidence>
<name>A0ABQ8H1D9_9ROSI</name>
<reference evidence="17 18" key="1">
    <citation type="submission" date="2021-02" db="EMBL/GenBank/DDBJ databases">
        <title>Plant Genome Project.</title>
        <authorList>
            <person name="Zhang R.-G."/>
        </authorList>
    </citation>
    <scope>NUCLEOTIDE SEQUENCE [LARGE SCALE GENOMIC DNA]</scope>
    <source>
        <tissue evidence="17">Leaves</tissue>
    </source>
</reference>
<dbReference type="Proteomes" id="UP000827721">
    <property type="component" value="Unassembled WGS sequence"/>
</dbReference>
<protein>
    <recommendedName>
        <fullName evidence="12">UDP-N-acetylglucosamine 1-carboxyvinyltransferase</fullName>
        <ecNumber evidence="11">2.5.1.7</ecNumber>
    </recommendedName>
    <alternativeName>
        <fullName evidence="13">Enoylpyruvate transferase</fullName>
    </alternativeName>
    <alternativeName>
        <fullName evidence="14">UDP-N-acetylglucosamine enolpyruvyl transferase</fullName>
    </alternativeName>
</protein>
<evidence type="ECO:0000256" key="6">
    <source>
        <dbReference type="ARBA" id="ARBA00022960"/>
    </source>
</evidence>
<dbReference type="Gene3D" id="3.65.10.10">
    <property type="entry name" value="Enolpyruvate transferase domain"/>
    <property type="match status" value="2"/>
</dbReference>
<dbReference type="Pfam" id="PF00275">
    <property type="entry name" value="EPSP_synthase"/>
    <property type="match status" value="1"/>
</dbReference>
<comment type="similarity">
    <text evidence="10">Belongs to the EPSP synthase family. MurA subfamily.</text>
</comment>
<dbReference type="PANTHER" id="PTHR43783:SF1">
    <property type="entry name" value="UDP-N-ACETYLGLUCOSAMINE 1-CARBOXYVINYLTRANSFERASE"/>
    <property type="match status" value="1"/>
</dbReference>
<dbReference type="SUPFAM" id="SSF55205">
    <property type="entry name" value="EPT/RTPC-like"/>
    <property type="match status" value="1"/>
</dbReference>
<evidence type="ECO:0000256" key="11">
    <source>
        <dbReference type="ARBA" id="ARBA00039108"/>
    </source>
</evidence>
<evidence type="ECO:0000313" key="17">
    <source>
        <dbReference type="EMBL" id="KAH7544027.1"/>
    </source>
</evidence>
<keyword evidence="7" id="KW-0573">Peptidoglycan synthesis</keyword>
<comment type="pathway">
    <text evidence="2">Cell wall biogenesis; peptidoglycan biosynthesis.</text>
</comment>
<dbReference type="NCBIfam" id="NF006873">
    <property type="entry name" value="PRK09369.1"/>
    <property type="match status" value="1"/>
</dbReference>
<organism evidence="17 18">
    <name type="scientific">Xanthoceras sorbifolium</name>
    <dbReference type="NCBI Taxonomy" id="99658"/>
    <lineage>
        <taxon>Eukaryota</taxon>
        <taxon>Viridiplantae</taxon>
        <taxon>Streptophyta</taxon>
        <taxon>Embryophyta</taxon>
        <taxon>Tracheophyta</taxon>
        <taxon>Spermatophyta</taxon>
        <taxon>Magnoliopsida</taxon>
        <taxon>eudicotyledons</taxon>
        <taxon>Gunneridae</taxon>
        <taxon>Pentapetalae</taxon>
        <taxon>rosids</taxon>
        <taxon>malvids</taxon>
        <taxon>Sapindales</taxon>
        <taxon>Sapindaceae</taxon>
        <taxon>Xanthoceroideae</taxon>
        <taxon>Xanthoceras</taxon>
    </lineage>
</organism>
<dbReference type="NCBIfam" id="TIGR01072">
    <property type="entry name" value="murA"/>
    <property type="match status" value="1"/>
</dbReference>
<evidence type="ECO:0000256" key="3">
    <source>
        <dbReference type="ARBA" id="ARBA00022490"/>
    </source>
</evidence>
<evidence type="ECO:0000256" key="13">
    <source>
        <dbReference type="ARBA" id="ARBA00042443"/>
    </source>
</evidence>
<accession>A0ABQ8H1D9</accession>
<evidence type="ECO:0000313" key="18">
    <source>
        <dbReference type="Proteomes" id="UP000827721"/>
    </source>
</evidence>
<evidence type="ECO:0000256" key="1">
    <source>
        <dbReference type="ARBA" id="ARBA00004496"/>
    </source>
</evidence>
<evidence type="ECO:0000256" key="15">
    <source>
        <dbReference type="ARBA" id="ARBA00047527"/>
    </source>
</evidence>
<feature type="domain" description="Enolpyruvate transferase" evidence="16">
    <location>
        <begin position="39"/>
        <end position="449"/>
    </location>
</feature>
<keyword evidence="5" id="KW-0808">Transferase</keyword>
<evidence type="ECO:0000256" key="12">
    <source>
        <dbReference type="ARBA" id="ARBA00039754"/>
    </source>
</evidence>
<dbReference type="CDD" id="cd01555">
    <property type="entry name" value="UdpNAET"/>
    <property type="match status" value="1"/>
</dbReference>
<sequence>MATGLHLAKPLKPYTVSLSLSLPQTHKVQTPIPQTLTITGPTTLSGHLTISGSKNSTLSLLAATLLSSNTSLLHNVPTNLTDTNAMLSILRSLGAKIEVDVGNAQILVNTDSVRSVEPCLEELKKIRGGFFVIGPLLARFGEAVVGLPGGCDIGERPVDLYIRGLRALGAVVEDGKMRAHAANGRGLVGGTFHLDYPSVGATETLMMAACMADGVTVLSNVAKEPEVIDLACFLNDSGACVYGAGTDKLLIKGKCHLRGSEYVVSPDRIEAGTFMLAAAITRSCISISPIIPSHLACLINKLKIAGCRITQFNHDTLEVSAMPANVGDHMRGFDIKTGPFPGFPTDLQPPTMALLTTCRGSYIVEESVFDKRMGHVRELQKLGAEIQVCGSTALVFGGEKGSALYGSRLVAADLRGGVSLVLAGLAAEGTTEINGIAHIDRGYQNLDTKLQLLGADIKRLIPVTSPV</sequence>
<dbReference type="EC" id="2.5.1.7" evidence="11"/>
<gene>
    <name evidence="17" type="ORF">JRO89_XS15G0088100</name>
</gene>
<evidence type="ECO:0000256" key="8">
    <source>
        <dbReference type="ARBA" id="ARBA00023306"/>
    </source>
</evidence>
<keyword evidence="3" id="KW-0963">Cytoplasm</keyword>
<dbReference type="InterPro" id="IPR036968">
    <property type="entry name" value="Enolpyruvate_Tfrase_sf"/>
</dbReference>
<keyword evidence="9" id="KW-0961">Cell wall biogenesis/degradation</keyword>
<evidence type="ECO:0000256" key="5">
    <source>
        <dbReference type="ARBA" id="ARBA00022679"/>
    </source>
</evidence>
<evidence type="ECO:0000256" key="7">
    <source>
        <dbReference type="ARBA" id="ARBA00022984"/>
    </source>
</evidence>
<keyword evidence="6" id="KW-0133">Cell shape</keyword>
<dbReference type="EMBL" id="JAFEMO010000015">
    <property type="protein sequence ID" value="KAH7544027.1"/>
    <property type="molecule type" value="Genomic_DNA"/>
</dbReference>